<gene>
    <name evidence="7" type="ORF">ACFO9E_17850</name>
</gene>
<accession>A0ABV9G988</accession>
<reference evidence="8" key="1">
    <citation type="journal article" date="2019" name="Int. J. Syst. Evol. Microbiol.">
        <title>The Global Catalogue of Microorganisms (GCM) 10K type strain sequencing project: providing services to taxonomists for standard genome sequencing and annotation.</title>
        <authorList>
            <consortium name="The Broad Institute Genomics Platform"/>
            <consortium name="The Broad Institute Genome Sequencing Center for Infectious Disease"/>
            <person name="Wu L."/>
            <person name="Ma J."/>
        </authorList>
    </citation>
    <scope>NUCLEOTIDE SEQUENCE [LARGE SCALE GENOMIC DNA]</scope>
    <source>
        <strain evidence="8">CGMCC 4.7139</strain>
    </source>
</reference>
<comment type="cofactor">
    <cofactor evidence="1">
        <name>pyridoxal 5'-phosphate</name>
        <dbReference type="ChEBI" id="CHEBI:597326"/>
    </cofactor>
</comment>
<dbReference type="InterPro" id="IPR015424">
    <property type="entry name" value="PyrdxlP-dep_Trfase"/>
</dbReference>
<proteinExistence type="inferred from homology"/>
<dbReference type="PANTHER" id="PTHR30244">
    <property type="entry name" value="TRANSAMINASE"/>
    <property type="match status" value="1"/>
</dbReference>
<dbReference type="InterPro" id="IPR000653">
    <property type="entry name" value="DegT/StrS_aminotransferase"/>
</dbReference>
<dbReference type="Pfam" id="PF01041">
    <property type="entry name" value="DegT_DnrJ_EryC1"/>
    <property type="match status" value="1"/>
</dbReference>
<keyword evidence="4 6" id="KW-0663">Pyridoxal phosphate</keyword>
<dbReference type="CDD" id="cd00616">
    <property type="entry name" value="AHBA_syn"/>
    <property type="match status" value="1"/>
</dbReference>
<dbReference type="Proteomes" id="UP001595993">
    <property type="component" value="Unassembled WGS sequence"/>
</dbReference>
<evidence type="ECO:0000256" key="6">
    <source>
        <dbReference type="RuleBase" id="RU004508"/>
    </source>
</evidence>
<dbReference type="Gene3D" id="3.40.640.10">
    <property type="entry name" value="Type I PLP-dependent aspartate aminotransferase-like (Major domain)"/>
    <property type="match status" value="1"/>
</dbReference>
<evidence type="ECO:0000256" key="3">
    <source>
        <dbReference type="ARBA" id="ARBA00022679"/>
    </source>
</evidence>
<dbReference type="InterPro" id="IPR015422">
    <property type="entry name" value="PyrdxlP-dep_Trfase_small"/>
</dbReference>
<dbReference type="EMBL" id="JBHSFE010000014">
    <property type="protein sequence ID" value="MFC4609665.1"/>
    <property type="molecule type" value="Genomic_DNA"/>
</dbReference>
<dbReference type="PANTHER" id="PTHR30244:SF34">
    <property type="entry name" value="DTDP-4-AMINO-4,6-DIDEOXYGALACTOSE TRANSAMINASE"/>
    <property type="match status" value="1"/>
</dbReference>
<keyword evidence="2 7" id="KW-0032">Aminotransferase</keyword>
<evidence type="ECO:0000256" key="5">
    <source>
        <dbReference type="ARBA" id="ARBA00038398"/>
    </source>
</evidence>
<organism evidence="7 8">
    <name type="scientific">Streptomyces maoxianensis</name>
    <dbReference type="NCBI Taxonomy" id="1459942"/>
    <lineage>
        <taxon>Bacteria</taxon>
        <taxon>Bacillati</taxon>
        <taxon>Actinomycetota</taxon>
        <taxon>Actinomycetes</taxon>
        <taxon>Kitasatosporales</taxon>
        <taxon>Streptomycetaceae</taxon>
        <taxon>Streptomyces</taxon>
    </lineage>
</organism>
<dbReference type="RefSeq" id="WP_381196702.1">
    <property type="nucleotide sequence ID" value="NZ_JBHSFE010000014.1"/>
</dbReference>
<dbReference type="SUPFAM" id="SSF53383">
    <property type="entry name" value="PLP-dependent transferases"/>
    <property type="match status" value="1"/>
</dbReference>
<dbReference type="GO" id="GO:0008483">
    <property type="term" value="F:transaminase activity"/>
    <property type="evidence" value="ECO:0007669"/>
    <property type="project" value="UniProtKB-KW"/>
</dbReference>
<evidence type="ECO:0000313" key="8">
    <source>
        <dbReference type="Proteomes" id="UP001595993"/>
    </source>
</evidence>
<name>A0ABV9G988_9ACTN</name>
<dbReference type="InterPro" id="IPR015421">
    <property type="entry name" value="PyrdxlP-dep_Trfase_major"/>
</dbReference>
<evidence type="ECO:0000313" key="7">
    <source>
        <dbReference type="EMBL" id="MFC4609665.1"/>
    </source>
</evidence>
<dbReference type="PIRSF" id="PIRSF000390">
    <property type="entry name" value="PLP_StrS"/>
    <property type="match status" value="1"/>
</dbReference>
<keyword evidence="3" id="KW-0808">Transferase</keyword>
<sequence>MTSSNQQPIPAARPVIGEEEIEAVVRVLRSGRVVQGPEVAAFEEGFSELVEGRHCVAVNSGTSALHLLLLALGIGPGDEVIVPSFSFAASANAVRLVGADVVFADIEPGSYGLDPAAVEAAITPRTAAIMPVHLYGHPAAMDKIMPIAAKHKLAVVEDACQAHAAALNGTPVGAFGSGGTFSFYPTKNMHSLEGGMISTGDAEIARTLRLLRNQGMEQRYANEIVGANMRMTDVAAAVGRVQLAKLGGWTEQRIANAAYLTENITAPNVQTPTVAEGARHIYHQYTVRISGDRDAAMAKLTEAGVGNAVYYPTPIHRLKPYWEPDQKAGRNWDLPETERAAAEVFSLPVHPSLTAEDLERIAAAVNELGENL</sequence>
<evidence type="ECO:0000256" key="2">
    <source>
        <dbReference type="ARBA" id="ARBA00022576"/>
    </source>
</evidence>
<evidence type="ECO:0000256" key="4">
    <source>
        <dbReference type="ARBA" id="ARBA00022898"/>
    </source>
</evidence>
<comment type="caution">
    <text evidence="7">The sequence shown here is derived from an EMBL/GenBank/DDBJ whole genome shotgun (WGS) entry which is preliminary data.</text>
</comment>
<comment type="similarity">
    <text evidence="5">Belongs to the DegT/DnrJ/EryC1 family. L-glutamine:2-deoxy-scyllo-inosose/scyllo-inosose aminotransferase subfamily.</text>
</comment>
<evidence type="ECO:0000256" key="1">
    <source>
        <dbReference type="ARBA" id="ARBA00001933"/>
    </source>
</evidence>
<keyword evidence="8" id="KW-1185">Reference proteome</keyword>
<dbReference type="Gene3D" id="3.90.1150.10">
    <property type="entry name" value="Aspartate Aminotransferase, domain 1"/>
    <property type="match status" value="1"/>
</dbReference>
<protein>
    <submittedName>
        <fullName evidence="7">DegT/DnrJ/EryC1/StrS family aminotransferase</fullName>
    </submittedName>
</protein>